<evidence type="ECO:0000259" key="4">
    <source>
        <dbReference type="Pfam" id="PF05193"/>
    </source>
</evidence>
<dbReference type="SUPFAM" id="SSF63411">
    <property type="entry name" value="LuxS/MPP-like metallohydrolase"/>
    <property type="match status" value="2"/>
</dbReference>
<sequence length="437" mass="47053">MPWQLPLVAAGSPEATLTARQDGATIRRSVLPGGVRVLTEYVPSVRSVTLGLWVPVGSRDETKGHFGSTHFLEHLLFKGTATRTAAEIAASFDEVGGESNAATAKEHTCYYARVLDSDLDMAVGVLTDMITGAVIDPGEFDTERQVILEELAMNEDDAADVVHERFAEHTLRPTSLARPIGCTRETITAVQRDDVWEHYVAHYRPHNLIVTAAGNVDHDQLCDLVLHGLSAGGWQLDEKTQPSARRASSAALPPATEARVQLAKPGEQAHLIVGSPGIVAGDPRRFTMSMLCTILGGGLSSRLFQEIRERRGLAYSVYAFSSSYSDDGSFGMYAGCAPRNVAEVEQRMADELRALARGEIDADELRRAQGQLTGGLVLGLEDTASRMSRLGRAEISIGELYSIDDSLAAMRAVTLDDIVALADQLASTPLTTVSVQP</sequence>
<dbReference type="AlphaFoldDB" id="A0A542ZWC5"/>
<accession>A0A542ZWC5</accession>
<dbReference type="OrthoDB" id="9811314at2"/>
<feature type="domain" description="Peptidase M16 N-terminal" evidence="3">
    <location>
        <begin position="36"/>
        <end position="183"/>
    </location>
</feature>
<comment type="similarity">
    <text evidence="1 2">Belongs to the peptidase M16 family.</text>
</comment>
<dbReference type="PANTHER" id="PTHR11851:SF49">
    <property type="entry name" value="MITOCHONDRIAL-PROCESSING PEPTIDASE SUBUNIT ALPHA"/>
    <property type="match status" value="1"/>
</dbReference>
<dbReference type="Pfam" id="PF00675">
    <property type="entry name" value="Peptidase_M16"/>
    <property type="match status" value="1"/>
</dbReference>
<dbReference type="Pfam" id="PF05193">
    <property type="entry name" value="Peptidase_M16_C"/>
    <property type="match status" value="1"/>
</dbReference>
<dbReference type="InterPro" id="IPR001431">
    <property type="entry name" value="Pept_M16_Zn_BS"/>
</dbReference>
<dbReference type="InterPro" id="IPR011765">
    <property type="entry name" value="Pept_M16_N"/>
</dbReference>
<dbReference type="GO" id="GO:0004222">
    <property type="term" value="F:metalloendopeptidase activity"/>
    <property type="evidence" value="ECO:0007669"/>
    <property type="project" value="InterPro"/>
</dbReference>
<feature type="domain" description="Peptidase M16 C-terminal" evidence="4">
    <location>
        <begin position="190"/>
        <end position="372"/>
    </location>
</feature>
<evidence type="ECO:0000259" key="3">
    <source>
        <dbReference type="Pfam" id="PF00675"/>
    </source>
</evidence>
<proteinExistence type="inferred from homology"/>
<dbReference type="GO" id="GO:0046872">
    <property type="term" value="F:metal ion binding"/>
    <property type="evidence" value="ECO:0007669"/>
    <property type="project" value="InterPro"/>
</dbReference>
<dbReference type="GO" id="GO:0006508">
    <property type="term" value="P:proteolysis"/>
    <property type="evidence" value="ECO:0007669"/>
    <property type="project" value="InterPro"/>
</dbReference>
<dbReference type="EMBL" id="VFOS01000001">
    <property type="protein sequence ID" value="TQL64665.1"/>
    <property type="molecule type" value="Genomic_DNA"/>
</dbReference>
<dbReference type="Proteomes" id="UP000315389">
    <property type="component" value="Unassembled WGS sequence"/>
</dbReference>
<evidence type="ECO:0000313" key="5">
    <source>
        <dbReference type="EMBL" id="TQL64665.1"/>
    </source>
</evidence>
<keyword evidence="6" id="KW-1185">Reference proteome</keyword>
<evidence type="ECO:0000256" key="1">
    <source>
        <dbReference type="ARBA" id="ARBA00007261"/>
    </source>
</evidence>
<evidence type="ECO:0000256" key="2">
    <source>
        <dbReference type="RuleBase" id="RU004447"/>
    </source>
</evidence>
<organism evidence="5 6">
    <name type="scientific">Rarobacter faecitabidus</name>
    <dbReference type="NCBI Taxonomy" id="13243"/>
    <lineage>
        <taxon>Bacteria</taxon>
        <taxon>Bacillati</taxon>
        <taxon>Actinomycetota</taxon>
        <taxon>Actinomycetes</taxon>
        <taxon>Micrococcales</taxon>
        <taxon>Rarobacteraceae</taxon>
        <taxon>Rarobacter</taxon>
    </lineage>
</organism>
<evidence type="ECO:0000313" key="6">
    <source>
        <dbReference type="Proteomes" id="UP000315389"/>
    </source>
</evidence>
<dbReference type="Gene3D" id="3.30.830.10">
    <property type="entry name" value="Metalloenzyme, LuxS/M16 peptidase-like"/>
    <property type="match status" value="2"/>
</dbReference>
<dbReference type="InterPro" id="IPR007863">
    <property type="entry name" value="Peptidase_M16_C"/>
</dbReference>
<protein>
    <submittedName>
        <fullName evidence="5">Putative Zn-dependent peptidase</fullName>
    </submittedName>
</protein>
<name>A0A542ZWC5_RARFA</name>
<comment type="caution">
    <text evidence="5">The sequence shown here is derived from an EMBL/GenBank/DDBJ whole genome shotgun (WGS) entry which is preliminary data.</text>
</comment>
<dbReference type="RefSeq" id="WP_142119766.1">
    <property type="nucleotide sequence ID" value="NZ_BAAASV010000001.1"/>
</dbReference>
<dbReference type="InterPro" id="IPR011249">
    <property type="entry name" value="Metalloenz_LuxS/M16"/>
</dbReference>
<dbReference type="PANTHER" id="PTHR11851">
    <property type="entry name" value="METALLOPROTEASE"/>
    <property type="match status" value="1"/>
</dbReference>
<reference evidence="5 6" key="1">
    <citation type="submission" date="2019-06" db="EMBL/GenBank/DDBJ databases">
        <title>Sequencing the genomes of 1000 actinobacteria strains.</title>
        <authorList>
            <person name="Klenk H.-P."/>
        </authorList>
    </citation>
    <scope>NUCLEOTIDE SEQUENCE [LARGE SCALE GENOMIC DNA]</scope>
    <source>
        <strain evidence="5 6">DSM 4813</strain>
    </source>
</reference>
<gene>
    <name evidence="5" type="ORF">FB461_1174</name>
</gene>
<dbReference type="PROSITE" id="PS00143">
    <property type="entry name" value="INSULINASE"/>
    <property type="match status" value="1"/>
</dbReference>
<dbReference type="InterPro" id="IPR050361">
    <property type="entry name" value="MPP/UQCRC_Complex"/>
</dbReference>